<dbReference type="Proteomes" id="UP001152592">
    <property type="component" value="Unassembled WGS sequence"/>
</dbReference>
<dbReference type="NCBIfam" id="TIGR01509">
    <property type="entry name" value="HAD-SF-IA-v3"/>
    <property type="match status" value="1"/>
</dbReference>
<dbReference type="Pfam" id="PF00702">
    <property type="entry name" value="Hydrolase"/>
    <property type="match status" value="1"/>
</dbReference>
<dbReference type="SUPFAM" id="SSF48239">
    <property type="entry name" value="Terpenoid cyclases/Protein prenyltransferases"/>
    <property type="match status" value="1"/>
</dbReference>
<dbReference type="PANTHER" id="PTHR43611:SF3">
    <property type="entry name" value="FLAVIN MONONUCLEOTIDE HYDROLASE 1, CHLOROPLATIC"/>
    <property type="match status" value="1"/>
</dbReference>
<gene>
    <name evidence="1" type="ORF">PSALAMII_LOCUS5830</name>
</gene>
<accession>A0A9W4J7D9</accession>
<dbReference type="Gene3D" id="1.10.150.240">
    <property type="entry name" value="Putative phosphatase, domain 2"/>
    <property type="match status" value="1"/>
</dbReference>
<name>A0A9W4J7D9_9EURO</name>
<organism evidence="1 2">
    <name type="scientific">Penicillium salamii</name>
    <dbReference type="NCBI Taxonomy" id="1612424"/>
    <lineage>
        <taxon>Eukaryota</taxon>
        <taxon>Fungi</taxon>
        <taxon>Dikarya</taxon>
        <taxon>Ascomycota</taxon>
        <taxon>Pezizomycotina</taxon>
        <taxon>Eurotiomycetes</taxon>
        <taxon>Eurotiomycetidae</taxon>
        <taxon>Eurotiales</taxon>
        <taxon>Aspergillaceae</taxon>
        <taxon>Penicillium</taxon>
    </lineage>
</organism>
<dbReference type="SUPFAM" id="SSF56784">
    <property type="entry name" value="HAD-like"/>
    <property type="match status" value="1"/>
</dbReference>
<dbReference type="AlphaFoldDB" id="A0A9W4J7D9"/>
<dbReference type="InterPro" id="IPR036412">
    <property type="entry name" value="HAD-like_sf"/>
</dbReference>
<dbReference type="InterPro" id="IPR023198">
    <property type="entry name" value="PGP-like_dom2"/>
</dbReference>
<dbReference type="InterPro" id="IPR023214">
    <property type="entry name" value="HAD_sf"/>
</dbReference>
<comment type="caution">
    <text evidence="1">The sequence shown here is derived from an EMBL/GenBank/DDBJ whole genome shotgun (WGS) entry which is preliminary data.</text>
</comment>
<evidence type="ECO:0000313" key="2">
    <source>
        <dbReference type="Proteomes" id="UP001152592"/>
    </source>
</evidence>
<reference evidence="1" key="1">
    <citation type="submission" date="2021-07" db="EMBL/GenBank/DDBJ databases">
        <authorList>
            <person name="Branca A.L. A."/>
        </authorList>
    </citation>
    <scope>NUCLEOTIDE SEQUENCE</scope>
</reference>
<protein>
    <submittedName>
        <fullName evidence="1">Uncharacterized protein</fullName>
    </submittedName>
</protein>
<dbReference type="PANTHER" id="PTHR43611">
    <property type="entry name" value="ALPHA-D-GLUCOSE 1-PHOSPHATE PHOSPHATASE"/>
    <property type="match status" value="1"/>
</dbReference>
<dbReference type="GO" id="GO:0016791">
    <property type="term" value="F:phosphatase activity"/>
    <property type="evidence" value="ECO:0007669"/>
    <property type="project" value="UniProtKB-ARBA"/>
</dbReference>
<dbReference type="InterPro" id="IPR006439">
    <property type="entry name" value="HAD-SF_hydro_IA"/>
</dbReference>
<dbReference type="EMBL" id="CAJVPD010000238">
    <property type="protein sequence ID" value="CAG8382231.1"/>
    <property type="molecule type" value="Genomic_DNA"/>
</dbReference>
<evidence type="ECO:0000313" key="1">
    <source>
        <dbReference type="EMBL" id="CAG8382231.1"/>
    </source>
</evidence>
<dbReference type="InterPro" id="IPR008930">
    <property type="entry name" value="Terpenoid_cyclase/PrenylTrfase"/>
</dbReference>
<dbReference type="Gene3D" id="3.40.50.1000">
    <property type="entry name" value="HAD superfamily/HAD-like"/>
    <property type="match status" value="1"/>
</dbReference>
<proteinExistence type="predicted"/>
<dbReference type="OrthoDB" id="5598305at2759"/>
<sequence>MFSFVLLENSLSRSEFKLGKALCYPLTSPMTRNMTIMPASSGVKRTTTTILVNLGGIFVHPPLNYELKSGKSRIKLGRVLSSSPWMDREIGKIDENECFTRAAELYGFQAEDLKEVVEYLRETLTYDEKMLSLFKEIKQIPGVTIHLVSNISESEYKALRRRWDDSFWSTFDDIYTSWMLGVRKPSLSFYQKVLRATRAAPQETLFIDDQPENVLAAMSLGMRGIVGIDDLARILKNVTGDPIERGLAFLEKYARKHYSTTVGGDDIDENYAQLLILETTKNENLVDINRPPRLWNFFSGKPKYTSQVYPDDMDTTALALVVLDYEAEVAHSILDEMLNHVNDEGLVQIYTDKSRPRVDAIIALNVLVAFFKYGRGYELPRTLDWIQNILLNRAYIHGTRYYQSPEWFLYYTTRLLTYSNDPSLKERLEAPLRTRVRERIGVKGDAFCLGMRLMSCNFLGIENIADKEQLRSMQQEDGGWAASAMYLFPTEAKVIGNRGTVTAYAVKALRDIP</sequence>